<proteinExistence type="predicted"/>
<keyword evidence="1" id="KW-0812">Transmembrane</keyword>
<dbReference type="Proteomes" id="UP000823824">
    <property type="component" value="Unassembled WGS sequence"/>
</dbReference>
<keyword evidence="1" id="KW-0472">Membrane</keyword>
<evidence type="ECO:0000256" key="1">
    <source>
        <dbReference type="SAM" id="Phobius"/>
    </source>
</evidence>
<dbReference type="AlphaFoldDB" id="A0A9D2LI06"/>
<reference evidence="2" key="2">
    <citation type="submission" date="2021-04" db="EMBL/GenBank/DDBJ databases">
        <authorList>
            <person name="Gilroy R."/>
        </authorList>
    </citation>
    <scope>NUCLEOTIDE SEQUENCE</scope>
    <source>
        <strain evidence="2">ChiBcec18-1249</strain>
    </source>
</reference>
<dbReference type="EMBL" id="DWZJ01000041">
    <property type="protein sequence ID" value="HJB13082.1"/>
    <property type="molecule type" value="Genomic_DNA"/>
</dbReference>
<name>A0A9D2LI06_9FIRM</name>
<feature type="transmembrane region" description="Helical" evidence="1">
    <location>
        <begin position="85"/>
        <end position="101"/>
    </location>
</feature>
<reference evidence="2" key="1">
    <citation type="journal article" date="2021" name="PeerJ">
        <title>Extensive microbial diversity within the chicken gut microbiome revealed by metagenomics and culture.</title>
        <authorList>
            <person name="Gilroy R."/>
            <person name="Ravi A."/>
            <person name="Getino M."/>
            <person name="Pursley I."/>
            <person name="Horton D.L."/>
            <person name="Alikhan N.F."/>
            <person name="Baker D."/>
            <person name="Gharbi K."/>
            <person name="Hall N."/>
            <person name="Watson M."/>
            <person name="Adriaenssens E.M."/>
            <person name="Foster-Nyarko E."/>
            <person name="Jarju S."/>
            <person name="Secka A."/>
            <person name="Antonio M."/>
            <person name="Oren A."/>
            <person name="Chaudhuri R.R."/>
            <person name="La Ragione R."/>
            <person name="Hildebrand F."/>
            <person name="Pallen M.J."/>
        </authorList>
    </citation>
    <scope>NUCLEOTIDE SEQUENCE</scope>
    <source>
        <strain evidence="2">ChiBcec18-1249</strain>
    </source>
</reference>
<comment type="caution">
    <text evidence="2">The sequence shown here is derived from an EMBL/GenBank/DDBJ whole genome shotgun (WGS) entry which is preliminary data.</text>
</comment>
<feature type="transmembrane region" description="Helical" evidence="1">
    <location>
        <begin position="58"/>
        <end position="79"/>
    </location>
</feature>
<sequence length="132" mass="14864">MDIFSLALRFLCAAAAGFLVMSLFGVQALVALCSSIPLAKRRKKQEPDFDLSMALGRIVRHTVVGFLCMAGISLLVIWVTEAPGTFGYLFGMILSVLKNLSRMTPNDRRNQRRFDKRFADCYPAYEDEDDDF</sequence>
<evidence type="ECO:0000313" key="3">
    <source>
        <dbReference type="Proteomes" id="UP000823824"/>
    </source>
</evidence>
<evidence type="ECO:0000313" key="2">
    <source>
        <dbReference type="EMBL" id="HJB13082.1"/>
    </source>
</evidence>
<protein>
    <submittedName>
        <fullName evidence="2">Uncharacterized protein</fullName>
    </submittedName>
</protein>
<feature type="transmembrane region" description="Helical" evidence="1">
    <location>
        <begin position="6"/>
        <end position="38"/>
    </location>
</feature>
<keyword evidence="1" id="KW-1133">Transmembrane helix</keyword>
<accession>A0A9D2LI06</accession>
<organism evidence="2 3">
    <name type="scientific">Candidatus Oscillibacter excrementigallinarum</name>
    <dbReference type="NCBI Taxonomy" id="2838716"/>
    <lineage>
        <taxon>Bacteria</taxon>
        <taxon>Bacillati</taxon>
        <taxon>Bacillota</taxon>
        <taxon>Clostridia</taxon>
        <taxon>Eubacteriales</taxon>
        <taxon>Oscillospiraceae</taxon>
        <taxon>Oscillibacter</taxon>
    </lineage>
</organism>
<gene>
    <name evidence="2" type="ORF">H9787_05160</name>
</gene>